<reference evidence="3 4" key="1">
    <citation type="submission" date="2018-12" db="EMBL/GenBank/DDBJ databases">
        <title>three novel Halomonas strain isolated from plants.</title>
        <authorList>
            <person name="Sun C."/>
        </authorList>
    </citation>
    <scope>NUCLEOTIDE SEQUENCE [LARGE SCALE GENOMIC DNA]</scope>
    <source>
        <strain evidence="3 4">DSM 19434</strain>
    </source>
</reference>
<dbReference type="InterPro" id="IPR036162">
    <property type="entry name" value="Resolvase-like_N_sf"/>
</dbReference>
<organism evidence="3 4">
    <name type="scientific">Vreelandella andesensis</name>
    <dbReference type="NCBI Taxonomy" id="447567"/>
    <lineage>
        <taxon>Bacteria</taxon>
        <taxon>Pseudomonadati</taxon>
        <taxon>Pseudomonadota</taxon>
        <taxon>Gammaproteobacteria</taxon>
        <taxon>Oceanospirillales</taxon>
        <taxon>Halomonadaceae</taxon>
        <taxon>Vreelandella</taxon>
    </lineage>
</organism>
<dbReference type="InterPro" id="IPR041718">
    <property type="entry name" value="IS607_transposase-like"/>
</dbReference>
<dbReference type="InterPro" id="IPR006119">
    <property type="entry name" value="Resolv_N"/>
</dbReference>
<dbReference type="Gene3D" id="1.10.1660.10">
    <property type="match status" value="1"/>
</dbReference>
<dbReference type="Pfam" id="PF00239">
    <property type="entry name" value="Resolvase"/>
    <property type="match status" value="1"/>
</dbReference>
<dbReference type="SMART" id="SM00857">
    <property type="entry name" value="Resolvase"/>
    <property type="match status" value="1"/>
</dbReference>
<accession>A0A433KJK4</accession>
<dbReference type="AlphaFoldDB" id="A0A433KJK4"/>
<dbReference type="PANTHER" id="PTHR36172">
    <property type="match status" value="1"/>
</dbReference>
<dbReference type="GO" id="GO:0003677">
    <property type="term" value="F:DNA binding"/>
    <property type="evidence" value="ECO:0007669"/>
    <property type="project" value="InterPro"/>
</dbReference>
<dbReference type="InterPro" id="IPR051491">
    <property type="entry name" value="Recombinase/Transposase-rel"/>
</dbReference>
<dbReference type="InterPro" id="IPR009061">
    <property type="entry name" value="DNA-bd_dom_put_sf"/>
</dbReference>
<name>A0A433KJK4_9GAMM</name>
<dbReference type="NCBIfam" id="NF033518">
    <property type="entry name" value="transpos_IS607"/>
    <property type="match status" value="1"/>
</dbReference>
<dbReference type="InterPro" id="IPR000551">
    <property type="entry name" value="MerR-type_HTH_dom"/>
</dbReference>
<dbReference type="PROSITE" id="PS51736">
    <property type="entry name" value="RECOMBINASES_3"/>
    <property type="match status" value="1"/>
</dbReference>
<dbReference type="PANTHER" id="PTHR36172:SF1">
    <property type="entry name" value="RESOLVASE-RELATED"/>
    <property type="match status" value="1"/>
</dbReference>
<evidence type="ECO:0000259" key="2">
    <source>
        <dbReference type="PROSITE" id="PS51736"/>
    </source>
</evidence>
<evidence type="ECO:0000313" key="4">
    <source>
        <dbReference type="Proteomes" id="UP000287336"/>
    </source>
</evidence>
<dbReference type="Pfam" id="PF13411">
    <property type="entry name" value="MerR_1"/>
    <property type="match status" value="1"/>
</dbReference>
<feature type="domain" description="Resolvase/invertase-type recombinase catalytic" evidence="2">
    <location>
        <begin position="58"/>
        <end position="201"/>
    </location>
</feature>
<comment type="caution">
    <text evidence="3">The sequence shown here is derived from an EMBL/GenBank/DDBJ whole genome shotgun (WGS) entry which is preliminary data.</text>
</comment>
<dbReference type="SUPFAM" id="SSF53041">
    <property type="entry name" value="Resolvase-like"/>
    <property type="match status" value="1"/>
</dbReference>
<proteinExistence type="predicted"/>
<dbReference type="GO" id="GO:0006355">
    <property type="term" value="P:regulation of DNA-templated transcription"/>
    <property type="evidence" value="ECO:0007669"/>
    <property type="project" value="InterPro"/>
</dbReference>
<sequence>MYAIGTFAKMLGKSVKTLQRWDRDGILVVHRHAKGRRYYTHDQYLAYIGVKAEAATGDTVVYTRVSSSAQKPDLANQVAALETFSAASGYAVSSWVSEVGSGLNYKREKFNQLMIDIESGKVSRLVIAHKDRLVRFGYEWFEQFAERHGCTIVVMNHESLSPTEEVTQDLLTIINCFSSRLYGLRKYKKKVAALISAEDDAL</sequence>
<dbReference type="EMBL" id="RZHG01000021">
    <property type="protein sequence ID" value="RUR29773.1"/>
    <property type="molecule type" value="Genomic_DNA"/>
</dbReference>
<dbReference type="OrthoDB" id="6717890at2"/>
<dbReference type="FunFam" id="3.40.50.1390:FF:000002">
    <property type="entry name" value="ORF1 in transposon ISC1904"/>
    <property type="match status" value="1"/>
</dbReference>
<dbReference type="Gene3D" id="1.10.287.2170">
    <property type="match status" value="1"/>
</dbReference>
<dbReference type="Proteomes" id="UP000287336">
    <property type="component" value="Unassembled WGS sequence"/>
</dbReference>
<dbReference type="Gene3D" id="3.40.50.1390">
    <property type="entry name" value="Resolvase, N-terminal catalytic domain"/>
    <property type="match status" value="1"/>
</dbReference>
<protein>
    <submittedName>
        <fullName evidence="3">IS607 family transposase</fullName>
    </submittedName>
</protein>
<dbReference type="PROSITE" id="PS50937">
    <property type="entry name" value="HTH_MERR_2"/>
    <property type="match status" value="1"/>
</dbReference>
<dbReference type="SUPFAM" id="SSF46955">
    <property type="entry name" value="Putative DNA-binding domain"/>
    <property type="match status" value="1"/>
</dbReference>
<evidence type="ECO:0000259" key="1">
    <source>
        <dbReference type="PROSITE" id="PS50937"/>
    </source>
</evidence>
<dbReference type="CDD" id="cd03769">
    <property type="entry name" value="SR_IS607_transposase_like"/>
    <property type="match status" value="1"/>
</dbReference>
<dbReference type="InterPro" id="IPR048046">
    <property type="entry name" value="Transpos_IS607"/>
</dbReference>
<evidence type="ECO:0000313" key="3">
    <source>
        <dbReference type="EMBL" id="RUR29773.1"/>
    </source>
</evidence>
<dbReference type="GO" id="GO:0000150">
    <property type="term" value="F:DNA strand exchange activity"/>
    <property type="evidence" value="ECO:0007669"/>
    <property type="project" value="InterPro"/>
</dbReference>
<keyword evidence="4" id="KW-1185">Reference proteome</keyword>
<dbReference type="RefSeq" id="WP_126948261.1">
    <property type="nucleotide sequence ID" value="NZ_RZHG01000021.1"/>
</dbReference>
<feature type="domain" description="HTH merR-type" evidence="1">
    <location>
        <begin position="1"/>
        <end position="43"/>
    </location>
</feature>
<gene>
    <name evidence="3" type="ORF">ELY33_12580</name>
</gene>